<feature type="region of interest" description="Disordered" evidence="1">
    <location>
        <begin position="434"/>
        <end position="583"/>
    </location>
</feature>
<feature type="compositionally biased region" description="Low complexity" evidence="1">
    <location>
        <begin position="663"/>
        <end position="677"/>
    </location>
</feature>
<feature type="compositionally biased region" description="Low complexity" evidence="1">
    <location>
        <begin position="257"/>
        <end position="271"/>
    </location>
</feature>
<name>A0A2R6RIG1_9APHY</name>
<proteinExistence type="predicted"/>
<feature type="compositionally biased region" description="Low complexity" evidence="1">
    <location>
        <begin position="482"/>
        <end position="528"/>
    </location>
</feature>
<feature type="compositionally biased region" description="Pro residues" evidence="1">
    <location>
        <begin position="1"/>
        <end position="35"/>
    </location>
</feature>
<dbReference type="Proteomes" id="UP000186601">
    <property type="component" value="Unassembled WGS sequence"/>
</dbReference>
<feature type="compositionally biased region" description="Low complexity" evidence="1">
    <location>
        <begin position="726"/>
        <end position="737"/>
    </location>
</feature>
<protein>
    <submittedName>
        <fullName evidence="2">Uncharacterized protein</fullName>
    </submittedName>
</protein>
<comment type="caution">
    <text evidence="2">The sequence shown here is derived from an EMBL/GenBank/DDBJ whole genome shotgun (WGS) entry which is preliminary data.</text>
</comment>
<feature type="compositionally biased region" description="Low complexity" evidence="1">
    <location>
        <begin position="698"/>
        <end position="713"/>
    </location>
</feature>
<reference evidence="2 3" key="1">
    <citation type="submission" date="2018-02" db="EMBL/GenBank/DDBJ databases">
        <title>Genome sequence of the basidiomycete white-rot fungus Phlebia centrifuga.</title>
        <authorList>
            <person name="Granchi Z."/>
            <person name="Peng M."/>
            <person name="de Vries R.P."/>
            <person name="Hilden K."/>
            <person name="Makela M.R."/>
            <person name="Grigoriev I."/>
            <person name="Riley R."/>
        </authorList>
    </citation>
    <scope>NUCLEOTIDE SEQUENCE [LARGE SCALE GENOMIC DNA]</scope>
    <source>
        <strain evidence="2 3">FBCC195</strain>
    </source>
</reference>
<feature type="compositionally biased region" description="Low complexity" evidence="1">
    <location>
        <begin position="73"/>
        <end position="85"/>
    </location>
</feature>
<evidence type="ECO:0000256" key="1">
    <source>
        <dbReference type="SAM" id="MobiDB-lite"/>
    </source>
</evidence>
<dbReference type="OrthoDB" id="3064136at2759"/>
<feature type="region of interest" description="Disordered" evidence="1">
    <location>
        <begin position="170"/>
        <end position="369"/>
    </location>
</feature>
<evidence type="ECO:0000313" key="2">
    <source>
        <dbReference type="EMBL" id="PSS29810.1"/>
    </source>
</evidence>
<gene>
    <name evidence="2" type="ORF">PHLCEN_2v2706</name>
</gene>
<feature type="region of interest" description="Disordered" evidence="1">
    <location>
        <begin position="597"/>
        <end position="810"/>
    </location>
</feature>
<dbReference type="STRING" id="98765.A0A2R6RIG1"/>
<dbReference type="AlphaFoldDB" id="A0A2R6RIG1"/>
<feature type="region of interest" description="Disordered" evidence="1">
    <location>
        <begin position="1"/>
        <end position="90"/>
    </location>
</feature>
<feature type="compositionally biased region" description="Polar residues" evidence="1">
    <location>
        <begin position="714"/>
        <end position="725"/>
    </location>
</feature>
<feature type="compositionally biased region" description="Polar residues" evidence="1">
    <location>
        <begin position="606"/>
        <end position="615"/>
    </location>
</feature>
<organism evidence="2 3">
    <name type="scientific">Hermanssonia centrifuga</name>
    <dbReference type="NCBI Taxonomy" id="98765"/>
    <lineage>
        <taxon>Eukaryota</taxon>
        <taxon>Fungi</taxon>
        <taxon>Dikarya</taxon>
        <taxon>Basidiomycota</taxon>
        <taxon>Agaricomycotina</taxon>
        <taxon>Agaricomycetes</taxon>
        <taxon>Polyporales</taxon>
        <taxon>Meruliaceae</taxon>
        <taxon>Hermanssonia</taxon>
    </lineage>
</organism>
<feature type="compositionally biased region" description="Low complexity" evidence="1">
    <location>
        <begin position="541"/>
        <end position="562"/>
    </location>
</feature>
<accession>A0A2R6RIG1</accession>
<sequence length="810" mass="86557">MSGPFPSPLPSPLPSPNPPLSLPPSSPLPPVPGPSPVTEHETLMFISAARSRRSSKLSLASTTGSMYSRRDSTATMASLTSSSAPPLSPIMAHIDSSARSIRSFSSNGSLSHSTGRYLLEKSPMSEPRICEEDPSDLAHVSLTEITPPLVDVSVDGFSDTDENVLDVGLAPSFSRSRSGTHRAGPGTNDSISSIDMQDLPILQEDETEPLIVPPLQLASRVPPKPQTQLRSPPIKVRPRPPTAILNKDLPPLPVFETSGSPASGSSSQTTTKAALIPRDGAESPDIVSIIAATPRPRRKSSSQFSGRSRSRSRPNSTRRSVRRISNEVPVPVPSIDMHRSTGNTLSELAYTRRRTDDEDEDEDYGQVLDGTGTMMDLRMLDREIEARLERELEGLGSEDEIHSDGDSDSSIDVHTPLPLPYDVAASIMTKSGIFRDQRDTQRRRVRHRDGSLLRAGMGLTTGLGWSDSEDEDAPSPLTRRISSLMVTRRTSSSSLSSSLRQSSRPAHPLSRSVSDGLSAASSALARHQLSSKESRPPMPPTSWMRTSTSSASSSRTSGTSMMHPGPSGRISSGSTAGARGSPLVHINEFNVDADTEREKDDFGMMTPSTASSSSLAMPLTPVGDDDSPSWSHGREKKSTSARRIPSSTNLKSALPFPRARTPSSSSIGSLSASIGHSQHTIPRPLRLPQTSTLKGKASQSSLRAPSSSLNTSSGNRIVSTPQTPQSTRSRTISGSRIAAPHLPTPPPVPTPRSVRTPVQSSSLPRTPVSRPMTPADRKPRTGTGMVYRTSASRPSVLRTPSSTLARSVPV</sequence>
<evidence type="ECO:0000313" key="3">
    <source>
        <dbReference type="Proteomes" id="UP000186601"/>
    </source>
</evidence>
<feature type="compositionally biased region" description="Low complexity" evidence="1">
    <location>
        <begin position="301"/>
        <end position="318"/>
    </location>
</feature>
<keyword evidence="3" id="KW-1185">Reference proteome</keyword>
<dbReference type="EMBL" id="MLYV02000255">
    <property type="protein sequence ID" value="PSS29810.1"/>
    <property type="molecule type" value="Genomic_DNA"/>
</dbReference>
<feature type="compositionally biased region" description="Polar residues" evidence="1">
    <location>
        <begin position="789"/>
        <end position="810"/>
    </location>
</feature>